<dbReference type="PANTHER" id="PTHR33067:SF15">
    <property type="entry name" value="RNA-DIRECTED DNA POLYMERASE"/>
    <property type="match status" value="1"/>
</dbReference>
<dbReference type="InterPro" id="IPR021109">
    <property type="entry name" value="Peptidase_aspartic_dom_sf"/>
</dbReference>
<reference evidence="2" key="1">
    <citation type="journal article" date="2025" name="Foods">
        <title>Unveiling the Microbial Signatures of Arabica Coffee Cherries: Insights into Ripeness Specific Diversity, Functional Traits, and Implications for Quality and Safety.</title>
        <authorList>
            <consortium name="RefSeq"/>
            <person name="Tenea G.N."/>
            <person name="Cifuentes V."/>
            <person name="Reyes P."/>
            <person name="Cevallos-Vallejos M."/>
        </authorList>
    </citation>
    <scope>NUCLEOTIDE SEQUENCE [LARGE SCALE GENOMIC DNA]</scope>
</reference>
<gene>
    <name evidence="3" type="primary">LOC113718242</name>
</gene>
<proteinExistence type="predicted"/>
<evidence type="ECO:0000313" key="2">
    <source>
        <dbReference type="Proteomes" id="UP001652660"/>
    </source>
</evidence>
<dbReference type="PANTHER" id="PTHR33067">
    <property type="entry name" value="RNA-DIRECTED DNA POLYMERASE-RELATED"/>
    <property type="match status" value="1"/>
</dbReference>
<accession>A0A6P6V7U5</accession>
<dbReference type="AlphaFoldDB" id="A0A6P6V7U5"/>
<dbReference type="GeneID" id="113718242"/>
<keyword evidence="2" id="KW-1185">Reference proteome</keyword>
<reference evidence="3" key="2">
    <citation type="submission" date="2025-08" db="UniProtKB">
        <authorList>
            <consortium name="RefSeq"/>
        </authorList>
    </citation>
    <scope>IDENTIFICATION</scope>
    <source>
        <tissue evidence="3">Leaves</tissue>
    </source>
</reference>
<dbReference type="OrthoDB" id="5597136at2759"/>
<organism evidence="2 3">
    <name type="scientific">Coffea arabica</name>
    <name type="common">Arabian coffee</name>
    <dbReference type="NCBI Taxonomy" id="13443"/>
    <lineage>
        <taxon>Eukaryota</taxon>
        <taxon>Viridiplantae</taxon>
        <taxon>Streptophyta</taxon>
        <taxon>Embryophyta</taxon>
        <taxon>Tracheophyta</taxon>
        <taxon>Spermatophyta</taxon>
        <taxon>Magnoliopsida</taxon>
        <taxon>eudicotyledons</taxon>
        <taxon>Gunneridae</taxon>
        <taxon>Pentapetalae</taxon>
        <taxon>asterids</taxon>
        <taxon>lamiids</taxon>
        <taxon>Gentianales</taxon>
        <taxon>Rubiaceae</taxon>
        <taxon>Ixoroideae</taxon>
        <taxon>Gardenieae complex</taxon>
        <taxon>Bertiereae - Coffeeae clade</taxon>
        <taxon>Coffeeae</taxon>
        <taxon>Coffea</taxon>
    </lineage>
</organism>
<sequence>MESNMQSQMGQIQALQNQMSQMAVAINHLKSQVHEKLLFQPEQNPKNVSAMTLRSGKEIQGPESVTSKDKDEEKIEKELEAENISSKNPVVFPNPIIEVKTNLPLFPNKLEKPKKQDKEKEIMEVFHKVEINIHLLNAIKQVPKYAKFLKDLCVNRRRLRGDERVIIGDNVSVVLQRKLPPKCGDPNMFTIPCSIGNTLIRNVMLDFGASINVMPKSIYASLNLGSLKEIGIIIQLADRINAYPDGLVEDVLVKINELVFSADFYVLDMDDDHSSDPSPLLLGRPFLSTVQTKIDVNKGTLSTEFDEKIVYFNIFETMKYLSNSNFSSIFSMNAIDAAVQEVFEIVGREKLEVALTKHLELETTLEVELSEELKCMIGALQSLLITTTRYELASIFISESHQRVLPSVVQAPELELKPLPKHLKYVYLDEKETLPVIISTGLSEIQEDKLIRILRKH</sequence>
<protein>
    <submittedName>
        <fullName evidence="3">Uncharacterized protein</fullName>
    </submittedName>
</protein>
<dbReference type="CDD" id="cd00303">
    <property type="entry name" value="retropepsin_like"/>
    <property type="match status" value="1"/>
</dbReference>
<feature type="region of interest" description="Disordered" evidence="1">
    <location>
        <begin position="54"/>
        <end position="73"/>
    </location>
</feature>
<evidence type="ECO:0000313" key="3">
    <source>
        <dbReference type="RefSeq" id="XP_027098958.1"/>
    </source>
</evidence>
<dbReference type="Proteomes" id="UP001652660">
    <property type="component" value="Chromosome 11e"/>
</dbReference>
<dbReference type="RefSeq" id="XP_027098958.1">
    <property type="nucleotide sequence ID" value="XM_027243157.1"/>
</dbReference>
<dbReference type="Gene3D" id="2.40.70.10">
    <property type="entry name" value="Acid Proteases"/>
    <property type="match status" value="1"/>
</dbReference>
<evidence type="ECO:0000256" key="1">
    <source>
        <dbReference type="SAM" id="MobiDB-lite"/>
    </source>
</evidence>
<name>A0A6P6V7U5_COFAR</name>